<proteinExistence type="predicted"/>
<dbReference type="Proteomes" id="UP001185755">
    <property type="component" value="Unassembled WGS sequence"/>
</dbReference>
<organism evidence="1 2">
    <name type="scientific">Rhodococcoides yunnanense</name>
    <dbReference type="NCBI Taxonomy" id="278209"/>
    <lineage>
        <taxon>Bacteria</taxon>
        <taxon>Bacillati</taxon>
        <taxon>Actinomycetota</taxon>
        <taxon>Actinomycetes</taxon>
        <taxon>Mycobacteriales</taxon>
        <taxon>Nocardiaceae</taxon>
        <taxon>Rhodococcoides</taxon>
    </lineage>
</organism>
<protein>
    <submittedName>
        <fullName evidence="1">Phosphate acetyltransferase</fullName>
    </submittedName>
</protein>
<reference evidence="1 2" key="1">
    <citation type="submission" date="2023-10" db="EMBL/GenBank/DDBJ databases">
        <title>Development of a sustainable strategy for remediation of hydrocarbon-contaminated territories based on the waste exchange concept.</title>
        <authorList>
            <person name="Krivoruchko A."/>
        </authorList>
    </citation>
    <scope>NUCLEOTIDE SEQUENCE [LARGE SCALE GENOMIC DNA]</scope>
    <source>
        <strain evidence="1 2">IEGM 1323</strain>
    </source>
</reference>
<gene>
    <name evidence="1" type="ORF">R3P96_25050</name>
</gene>
<evidence type="ECO:0000313" key="1">
    <source>
        <dbReference type="EMBL" id="MDV6264618.1"/>
    </source>
</evidence>
<evidence type="ECO:0000313" key="2">
    <source>
        <dbReference type="Proteomes" id="UP001185755"/>
    </source>
</evidence>
<dbReference type="RefSeq" id="WP_317566645.1">
    <property type="nucleotide sequence ID" value="NZ_JAWLJX010000016.1"/>
</dbReference>
<sequence length="138" mass="14874">MSDLEYLGTLLGTLDAELQRLTDAEPGSDEQNSAVDAAADAVFRLREKVKAGHTSKKAYYLAASTDPLGIRVEGISAMHGKRIHELVRNQGWMHADDTAVLSALDDDQLSRYRAVAGRGVASTLRDAREYLATATGLA</sequence>
<accession>A0ABU4BKC0</accession>
<keyword evidence="2" id="KW-1185">Reference proteome</keyword>
<comment type="caution">
    <text evidence="1">The sequence shown here is derived from an EMBL/GenBank/DDBJ whole genome shotgun (WGS) entry which is preliminary data.</text>
</comment>
<dbReference type="EMBL" id="JAWLJX010000016">
    <property type="protein sequence ID" value="MDV6264618.1"/>
    <property type="molecule type" value="Genomic_DNA"/>
</dbReference>
<name>A0ABU4BKC0_9NOCA</name>